<gene>
    <name evidence="4" type="ORF">ASCRUDRAFT_68096</name>
</gene>
<organism evidence="4 5">
    <name type="scientific">Ascoidea rubescens DSM 1968</name>
    <dbReference type="NCBI Taxonomy" id="1344418"/>
    <lineage>
        <taxon>Eukaryota</taxon>
        <taxon>Fungi</taxon>
        <taxon>Dikarya</taxon>
        <taxon>Ascomycota</taxon>
        <taxon>Saccharomycotina</taxon>
        <taxon>Saccharomycetes</taxon>
        <taxon>Ascoideaceae</taxon>
        <taxon>Ascoidea</taxon>
    </lineage>
</organism>
<evidence type="ECO:0000256" key="1">
    <source>
        <dbReference type="ARBA" id="ARBA00008645"/>
    </source>
</evidence>
<evidence type="ECO:0000313" key="4">
    <source>
        <dbReference type="EMBL" id="ODV64070.1"/>
    </source>
</evidence>
<dbReference type="PANTHER" id="PTHR46118:SF4">
    <property type="entry name" value="PROTEIN ABHD11"/>
    <property type="match status" value="1"/>
</dbReference>
<dbReference type="Proteomes" id="UP000095038">
    <property type="component" value="Unassembled WGS sequence"/>
</dbReference>
<dbReference type="RefSeq" id="XP_020050377.1">
    <property type="nucleotide sequence ID" value="XM_020191477.1"/>
</dbReference>
<dbReference type="GO" id="GO:0016787">
    <property type="term" value="F:hydrolase activity"/>
    <property type="evidence" value="ECO:0007669"/>
    <property type="project" value="UniProtKB-KW"/>
</dbReference>
<name>A0A1D2VR45_9ASCO</name>
<dbReference type="InterPro" id="IPR000073">
    <property type="entry name" value="AB_hydrolase_1"/>
</dbReference>
<evidence type="ECO:0000256" key="2">
    <source>
        <dbReference type="ARBA" id="ARBA00022801"/>
    </source>
</evidence>
<dbReference type="AlphaFoldDB" id="A0A1D2VR45"/>
<dbReference type="GeneID" id="30965113"/>
<dbReference type="OrthoDB" id="8119704at2759"/>
<sequence length="340" mass="39180">MISKFRKLLADSSFNSHKNFKVLTSLLSKNYSAPSERFLDVKIYPPHHSFLNKPPNYPQNPILFIHDIFGNKNLYSKEVDELSQRLETPVYNINLPYNLLNKNLLDLSKIFSYQIDQNLKLNKFNLIGYGFGGKLSMIFSLLNPDQVDKLVIVDEIPKMNNQLVIEDFKTYLNVLDHIVNDLKLSKSNKSWVEISQDYISKSITDPAIQNYLLLNLTNARNSTHSSKHIESKIPLDLIGQTIHNKNLVDWPEKKLNNRQFNNNTFFLLGKSSKYLKNQGVFTNDVFNYFPNNKIEYLNTSHFLIEEQSTTFVNKVCGYLINNGDIDDIPDNAVSSACEVT</sequence>
<dbReference type="InterPro" id="IPR029058">
    <property type="entry name" value="AB_hydrolase_fold"/>
</dbReference>
<dbReference type="STRING" id="1344418.A0A1D2VR45"/>
<dbReference type="InParanoid" id="A0A1D2VR45"/>
<feature type="domain" description="AB hydrolase-1" evidence="3">
    <location>
        <begin position="60"/>
        <end position="304"/>
    </location>
</feature>
<dbReference type="SUPFAM" id="SSF53474">
    <property type="entry name" value="alpha/beta-Hydrolases"/>
    <property type="match status" value="1"/>
</dbReference>
<dbReference type="PANTHER" id="PTHR46118">
    <property type="entry name" value="PROTEIN ABHD11"/>
    <property type="match status" value="1"/>
</dbReference>
<proteinExistence type="inferred from homology"/>
<evidence type="ECO:0000259" key="3">
    <source>
        <dbReference type="Pfam" id="PF00561"/>
    </source>
</evidence>
<keyword evidence="2" id="KW-0378">Hydrolase</keyword>
<comment type="similarity">
    <text evidence="1">Belongs to the AB hydrolase superfamily.</text>
</comment>
<dbReference type="Gene3D" id="3.40.50.1820">
    <property type="entry name" value="alpha/beta hydrolase"/>
    <property type="match status" value="1"/>
</dbReference>
<accession>A0A1D2VR45</accession>
<protein>
    <recommendedName>
        <fullName evidence="3">AB hydrolase-1 domain-containing protein</fullName>
    </recommendedName>
</protein>
<reference evidence="5" key="1">
    <citation type="submission" date="2016-05" db="EMBL/GenBank/DDBJ databases">
        <title>Comparative genomics of biotechnologically important yeasts.</title>
        <authorList>
            <consortium name="DOE Joint Genome Institute"/>
            <person name="Riley R."/>
            <person name="Haridas S."/>
            <person name="Wolfe K.H."/>
            <person name="Lopes M.R."/>
            <person name="Hittinger C.T."/>
            <person name="Goker M."/>
            <person name="Salamov A."/>
            <person name="Wisecaver J."/>
            <person name="Long T.M."/>
            <person name="Aerts A.L."/>
            <person name="Barry K."/>
            <person name="Choi C."/>
            <person name="Clum A."/>
            <person name="Coughlan A.Y."/>
            <person name="Deshpande S."/>
            <person name="Douglass A.P."/>
            <person name="Hanson S.J."/>
            <person name="Klenk H.-P."/>
            <person name="Labutti K."/>
            <person name="Lapidus A."/>
            <person name="Lindquist E."/>
            <person name="Lipzen A."/>
            <person name="Meier-Kolthoff J.P."/>
            <person name="Ohm R.A."/>
            <person name="Otillar R.P."/>
            <person name="Pangilinan J."/>
            <person name="Peng Y."/>
            <person name="Rokas A."/>
            <person name="Rosa C.A."/>
            <person name="Scheuner C."/>
            <person name="Sibirny A.A."/>
            <person name="Slot J.C."/>
            <person name="Stielow J.B."/>
            <person name="Sun H."/>
            <person name="Kurtzman C.P."/>
            <person name="Blackwell M."/>
            <person name="Grigoriev I.V."/>
            <person name="Jeffries T.W."/>
        </authorList>
    </citation>
    <scope>NUCLEOTIDE SEQUENCE [LARGE SCALE GENOMIC DNA]</scope>
    <source>
        <strain evidence="5">DSM 1968</strain>
    </source>
</reference>
<dbReference type="EMBL" id="KV454475">
    <property type="protein sequence ID" value="ODV64070.1"/>
    <property type="molecule type" value="Genomic_DNA"/>
</dbReference>
<evidence type="ECO:0000313" key="5">
    <source>
        <dbReference type="Proteomes" id="UP000095038"/>
    </source>
</evidence>
<keyword evidence="5" id="KW-1185">Reference proteome</keyword>
<dbReference type="Pfam" id="PF00561">
    <property type="entry name" value="Abhydrolase_1"/>
    <property type="match status" value="1"/>
</dbReference>